<dbReference type="STRING" id="360411.AC812_16705"/>
<reference evidence="2 3" key="1">
    <citation type="submission" date="2015-07" db="EMBL/GenBank/DDBJ databases">
        <title>Draft genome of Bellilinea caldifistulae DSM 17877.</title>
        <authorList>
            <person name="Hemp J."/>
            <person name="Ward L.M."/>
            <person name="Pace L.A."/>
            <person name="Fischer W.W."/>
        </authorList>
    </citation>
    <scope>NUCLEOTIDE SEQUENCE [LARGE SCALE GENOMIC DNA]</scope>
    <source>
        <strain evidence="2 3">GOMI-1</strain>
    </source>
</reference>
<evidence type="ECO:0000313" key="3">
    <source>
        <dbReference type="Proteomes" id="UP000050514"/>
    </source>
</evidence>
<keyword evidence="1" id="KW-0812">Transmembrane</keyword>
<gene>
    <name evidence="2" type="ORF">AC812_16705</name>
</gene>
<feature type="transmembrane region" description="Helical" evidence="1">
    <location>
        <begin position="292"/>
        <end position="311"/>
    </location>
</feature>
<keyword evidence="3" id="KW-1185">Reference proteome</keyword>
<feature type="transmembrane region" description="Helical" evidence="1">
    <location>
        <begin position="230"/>
        <end position="246"/>
    </location>
</feature>
<feature type="transmembrane region" description="Helical" evidence="1">
    <location>
        <begin position="118"/>
        <end position="141"/>
    </location>
</feature>
<organism evidence="2 3">
    <name type="scientific">Bellilinea caldifistulae</name>
    <dbReference type="NCBI Taxonomy" id="360411"/>
    <lineage>
        <taxon>Bacteria</taxon>
        <taxon>Bacillati</taxon>
        <taxon>Chloroflexota</taxon>
        <taxon>Anaerolineae</taxon>
        <taxon>Anaerolineales</taxon>
        <taxon>Anaerolineaceae</taxon>
        <taxon>Bellilinea</taxon>
    </lineage>
</organism>
<evidence type="ECO:0000256" key="1">
    <source>
        <dbReference type="SAM" id="Phobius"/>
    </source>
</evidence>
<sequence length="339" mass="38234">MMMVVTVFVRQDDPAAERVVEMLHRLSNDYPHKLAVVIIDQDEGLKEAYGKDAPVVQVGPYRLGSPFDEQRLRVTLGAALDRARHLNAVGDESYSKRIQRGRKVSSADRISLWLSHRYMLLINLFIFLYVGLPFFAPVLALNGLTAPAKVLYTIYSPLCHQLTFRSWFLFGMQPYYPRSLAEVQNMATYEQLFNVSPADLAFARQFTGMEEIGYGAGRIGYKVALCQRDVAIYGSLLAFGLIFSLTGRKIKSLPWYLWIIFGLVPIGIDGFSQLPSLLSFLSELPVLRESNPILRTITGVLFGGTTGWYLFPMIEESMRETRALLTQKQTVVSQIQSQG</sequence>
<evidence type="ECO:0008006" key="4">
    <source>
        <dbReference type="Google" id="ProtNLM"/>
    </source>
</evidence>
<protein>
    <recommendedName>
        <fullName evidence="4">DUF2085 domain-containing protein</fullName>
    </recommendedName>
</protein>
<keyword evidence="1" id="KW-1133">Transmembrane helix</keyword>
<dbReference type="EMBL" id="LGHJ01000029">
    <property type="protein sequence ID" value="KPL70784.1"/>
    <property type="molecule type" value="Genomic_DNA"/>
</dbReference>
<dbReference type="AlphaFoldDB" id="A0A0P6X922"/>
<keyword evidence="1" id="KW-0472">Membrane</keyword>
<evidence type="ECO:0000313" key="2">
    <source>
        <dbReference type="EMBL" id="KPL70784.1"/>
    </source>
</evidence>
<dbReference type="OrthoDB" id="152099at2"/>
<accession>A0A0P6X922</accession>
<comment type="caution">
    <text evidence="2">The sequence shown here is derived from an EMBL/GenBank/DDBJ whole genome shotgun (WGS) entry which is preliminary data.</text>
</comment>
<feature type="transmembrane region" description="Helical" evidence="1">
    <location>
        <begin position="253"/>
        <end position="272"/>
    </location>
</feature>
<dbReference type="Proteomes" id="UP000050514">
    <property type="component" value="Unassembled WGS sequence"/>
</dbReference>
<dbReference type="Pfam" id="PF09858">
    <property type="entry name" value="DUF2085"/>
    <property type="match status" value="1"/>
</dbReference>
<dbReference type="RefSeq" id="WP_061916867.1">
    <property type="nucleotide sequence ID" value="NZ_DF967971.1"/>
</dbReference>
<dbReference type="Gene3D" id="3.40.30.10">
    <property type="entry name" value="Glutaredoxin"/>
    <property type="match status" value="1"/>
</dbReference>
<dbReference type="InterPro" id="IPR019206">
    <property type="entry name" value="DUF2085_TM"/>
</dbReference>
<proteinExistence type="predicted"/>
<name>A0A0P6X922_9CHLR</name>